<dbReference type="Pfam" id="PF10649">
    <property type="entry name" value="DUF2478"/>
    <property type="match status" value="1"/>
</dbReference>
<dbReference type="EMBL" id="LKBA01000006">
    <property type="protein sequence ID" value="KPN63457.1"/>
    <property type="molecule type" value="Genomic_DNA"/>
</dbReference>
<organism evidence="1 2">
    <name type="scientific">Aliiroseovarius crassostreae</name>
    <dbReference type="NCBI Taxonomy" id="154981"/>
    <lineage>
        <taxon>Bacteria</taxon>
        <taxon>Pseudomonadati</taxon>
        <taxon>Pseudomonadota</taxon>
        <taxon>Alphaproteobacteria</taxon>
        <taxon>Rhodobacterales</taxon>
        <taxon>Paracoccaceae</taxon>
        <taxon>Aliiroseovarius</taxon>
    </lineage>
</organism>
<comment type="caution">
    <text evidence="1">The sequence shown here is derived from an EMBL/GenBank/DDBJ whole genome shotgun (WGS) entry which is preliminary data.</text>
</comment>
<evidence type="ECO:0000313" key="2">
    <source>
        <dbReference type="Proteomes" id="UP000050471"/>
    </source>
</evidence>
<reference evidence="1 2" key="1">
    <citation type="submission" date="2015-09" db="EMBL/GenBank/DDBJ databases">
        <title>Draft genome sequence of Aliiroseovarius crassostreae CV919-312TSm, the causative agent of Roseovarius Oyster Disease (formerly Juvenile Oyster Disease).</title>
        <authorList>
            <person name="Kessner L."/>
            <person name="Spinard E."/>
            <person name="Nelson D."/>
        </authorList>
    </citation>
    <scope>NUCLEOTIDE SEQUENCE [LARGE SCALE GENOMIC DNA]</scope>
    <source>
        <strain evidence="1 2">CV919-312</strain>
    </source>
</reference>
<protein>
    <recommendedName>
        <fullName evidence="3">3-dehydroquinate dehydratase</fullName>
    </recommendedName>
</protein>
<gene>
    <name evidence="1" type="ORF">AKJ29_12450</name>
</gene>
<evidence type="ECO:0008006" key="3">
    <source>
        <dbReference type="Google" id="ProtNLM"/>
    </source>
</evidence>
<dbReference type="STRING" id="154981.AKJ29_12450"/>
<dbReference type="OrthoDB" id="5918880at2"/>
<evidence type="ECO:0000313" key="1">
    <source>
        <dbReference type="EMBL" id="KPN63457.1"/>
    </source>
</evidence>
<accession>A0A0P7J5T7</accession>
<name>A0A0P7J5T7_9RHOB</name>
<dbReference type="AlphaFoldDB" id="A0A0P7J5T7"/>
<proteinExistence type="predicted"/>
<keyword evidence="2" id="KW-1185">Reference proteome</keyword>
<sequence>MRIARISSTERGKVDQLLSEVAELLQSQGRQLAGIVKDHSHDSQFDNGCDMKVRVLPGGPVIQITQNLGAGSDACRLDPGAIANAVSAVEGGDLSGADLFVLNKFGPEELNGRGFVSAIGKAVTRDVPVLVGVGVNSRAEFDAFAGGEAVELAPEKDAILNWCRSVLGDVPQT</sequence>
<dbReference type="InterPro" id="IPR018912">
    <property type="entry name" value="DUF2478"/>
</dbReference>
<dbReference type="RefSeq" id="WP_055189819.1">
    <property type="nucleotide sequence ID" value="NZ_FPBS01000017.1"/>
</dbReference>
<dbReference type="Proteomes" id="UP000050471">
    <property type="component" value="Unassembled WGS sequence"/>
</dbReference>